<feature type="region of interest" description="Disordered" evidence="8">
    <location>
        <begin position="359"/>
        <end position="396"/>
    </location>
</feature>
<dbReference type="InterPro" id="IPR001245">
    <property type="entry name" value="Ser-Thr/Tyr_kinase_cat_dom"/>
</dbReference>
<dbReference type="OrthoDB" id="4062651at2759"/>
<dbReference type="InterPro" id="IPR052059">
    <property type="entry name" value="CR_Ser/Thr_kinase"/>
</dbReference>
<organism evidence="10 11">
    <name type="scientific">Musa troglodytarum</name>
    <name type="common">fe'i banana</name>
    <dbReference type="NCBI Taxonomy" id="320322"/>
    <lineage>
        <taxon>Eukaryota</taxon>
        <taxon>Viridiplantae</taxon>
        <taxon>Streptophyta</taxon>
        <taxon>Embryophyta</taxon>
        <taxon>Tracheophyta</taxon>
        <taxon>Spermatophyta</taxon>
        <taxon>Magnoliopsida</taxon>
        <taxon>Liliopsida</taxon>
        <taxon>Zingiberales</taxon>
        <taxon>Musaceae</taxon>
        <taxon>Musa</taxon>
    </lineage>
</organism>
<gene>
    <name evidence="10" type="ORF">MUK42_11532</name>
</gene>
<dbReference type="InterPro" id="IPR008271">
    <property type="entry name" value="Ser/Thr_kinase_AS"/>
</dbReference>
<dbReference type="SMART" id="SM00220">
    <property type="entry name" value="S_TKc"/>
    <property type="match status" value="1"/>
</dbReference>
<dbReference type="GO" id="GO:0004674">
    <property type="term" value="F:protein serine/threonine kinase activity"/>
    <property type="evidence" value="ECO:0007669"/>
    <property type="project" value="UniProtKB-KW"/>
</dbReference>
<dbReference type="AlphaFoldDB" id="A0A9E7GFI8"/>
<evidence type="ECO:0000256" key="4">
    <source>
        <dbReference type="ARBA" id="ARBA00022777"/>
    </source>
</evidence>
<dbReference type="PANTHER" id="PTHR47973">
    <property type="entry name" value="CYSTEINE-RICH RECEPTOR-LIKE PROTEIN KINASE 3"/>
    <property type="match status" value="1"/>
</dbReference>
<evidence type="ECO:0000259" key="9">
    <source>
        <dbReference type="PROSITE" id="PS50011"/>
    </source>
</evidence>
<evidence type="ECO:0000256" key="6">
    <source>
        <dbReference type="PROSITE-ProRule" id="PRU10141"/>
    </source>
</evidence>
<dbReference type="InterPro" id="IPR011009">
    <property type="entry name" value="Kinase-like_dom_sf"/>
</dbReference>
<keyword evidence="1 7" id="KW-0723">Serine/threonine-protein kinase</keyword>
<keyword evidence="3 6" id="KW-0547">Nucleotide-binding</keyword>
<evidence type="ECO:0000256" key="3">
    <source>
        <dbReference type="ARBA" id="ARBA00022741"/>
    </source>
</evidence>
<evidence type="ECO:0000256" key="2">
    <source>
        <dbReference type="ARBA" id="ARBA00022679"/>
    </source>
</evidence>
<evidence type="ECO:0000256" key="1">
    <source>
        <dbReference type="ARBA" id="ARBA00022527"/>
    </source>
</evidence>
<evidence type="ECO:0000313" key="11">
    <source>
        <dbReference type="Proteomes" id="UP001055439"/>
    </source>
</evidence>
<sequence length="396" mass="44173">MTKPKKFLERFFKPFVGGGKKEGREEKELEAIAAKEQKAFRYEALAAATHNFDPKQKLGEGGFGSVFKGRLEDGREVAVKRLGWGSRQGAREFMNEALLLSRVQHKNLVNLHGYCAHANEKLLVYEYVPNESLDKLLFLQEEGNWKRMQLDWRRRFQVIAGVARGLLYLHEDAHTTIIHRDIKASNILLDGGWVPKIADFGLARLFPEDQSNVKTRVVGTNGYMAPEYVMRGSLSTKVDVFSFGVVVLELISGLKNSAFARISDPEASSLLEWAWKLYNEGRSLELLDPALKSTADAEQVALCVQLGLLCVQSDPKQRPDMKRVVIVLSKKPRTLEEPTRPGIPAFGYPRFPGTLGSVYSSGESSSAVNSASTAATTSTTITSNRLSHREQSSVRR</sequence>
<feature type="binding site" evidence="6">
    <location>
        <position position="80"/>
    </location>
    <ligand>
        <name>ATP</name>
        <dbReference type="ChEBI" id="CHEBI:30616"/>
    </ligand>
</feature>
<dbReference type="PROSITE" id="PS50011">
    <property type="entry name" value="PROTEIN_KINASE_DOM"/>
    <property type="match status" value="1"/>
</dbReference>
<reference evidence="10" key="1">
    <citation type="submission" date="2022-05" db="EMBL/GenBank/DDBJ databases">
        <title>The Musa troglodytarum L. genome provides insights into the mechanism of non-climacteric behaviour and enrichment of carotenoids.</title>
        <authorList>
            <person name="Wang J."/>
        </authorList>
    </citation>
    <scope>NUCLEOTIDE SEQUENCE</scope>
    <source>
        <tissue evidence="10">Leaf</tissue>
    </source>
</reference>
<evidence type="ECO:0000256" key="7">
    <source>
        <dbReference type="RuleBase" id="RU000304"/>
    </source>
</evidence>
<keyword evidence="5 6" id="KW-0067">ATP-binding</keyword>
<proteinExistence type="inferred from homology"/>
<keyword evidence="11" id="KW-1185">Reference proteome</keyword>
<feature type="domain" description="Protein kinase" evidence="9">
    <location>
        <begin position="52"/>
        <end position="334"/>
    </location>
</feature>
<dbReference type="InterPro" id="IPR017441">
    <property type="entry name" value="Protein_kinase_ATP_BS"/>
</dbReference>
<comment type="similarity">
    <text evidence="7">Belongs to the protein kinase superfamily.</text>
</comment>
<dbReference type="FunFam" id="1.10.510.10:FF:000336">
    <property type="entry name" value="Cysteine-rich receptor-like protein kinase 2"/>
    <property type="match status" value="1"/>
</dbReference>
<dbReference type="GO" id="GO:0005524">
    <property type="term" value="F:ATP binding"/>
    <property type="evidence" value="ECO:0007669"/>
    <property type="project" value="UniProtKB-UniRule"/>
</dbReference>
<keyword evidence="4" id="KW-0418">Kinase</keyword>
<protein>
    <submittedName>
        <fullName evidence="10">STYKc</fullName>
    </submittedName>
</protein>
<dbReference type="Proteomes" id="UP001055439">
    <property type="component" value="Chromosome 7"/>
</dbReference>
<dbReference type="SUPFAM" id="SSF56112">
    <property type="entry name" value="Protein kinase-like (PK-like)"/>
    <property type="match status" value="1"/>
</dbReference>
<dbReference type="CDD" id="cd14066">
    <property type="entry name" value="STKc_IRAK"/>
    <property type="match status" value="1"/>
</dbReference>
<dbReference type="Pfam" id="PF07714">
    <property type="entry name" value="PK_Tyr_Ser-Thr"/>
    <property type="match status" value="1"/>
</dbReference>
<feature type="compositionally biased region" description="Basic and acidic residues" evidence="8">
    <location>
        <begin position="387"/>
        <end position="396"/>
    </location>
</feature>
<evidence type="ECO:0000313" key="10">
    <source>
        <dbReference type="EMBL" id="URE14246.1"/>
    </source>
</evidence>
<dbReference type="FunFam" id="3.30.200.20:FF:000327">
    <property type="entry name" value="Cysteine-rich receptor-like protein kinase 10"/>
    <property type="match status" value="1"/>
</dbReference>
<evidence type="ECO:0000256" key="8">
    <source>
        <dbReference type="SAM" id="MobiDB-lite"/>
    </source>
</evidence>
<dbReference type="InterPro" id="IPR000719">
    <property type="entry name" value="Prot_kinase_dom"/>
</dbReference>
<dbReference type="Gene3D" id="1.10.510.10">
    <property type="entry name" value="Transferase(Phosphotransferase) domain 1"/>
    <property type="match status" value="1"/>
</dbReference>
<dbReference type="PROSITE" id="PS00107">
    <property type="entry name" value="PROTEIN_KINASE_ATP"/>
    <property type="match status" value="1"/>
</dbReference>
<feature type="compositionally biased region" description="Low complexity" evidence="8">
    <location>
        <begin position="360"/>
        <end position="383"/>
    </location>
</feature>
<keyword evidence="2" id="KW-0808">Transferase</keyword>
<dbReference type="EMBL" id="CP097509">
    <property type="protein sequence ID" value="URE14246.1"/>
    <property type="molecule type" value="Genomic_DNA"/>
</dbReference>
<dbReference type="Gene3D" id="3.30.200.20">
    <property type="entry name" value="Phosphorylase Kinase, domain 1"/>
    <property type="match status" value="1"/>
</dbReference>
<name>A0A9E7GFI8_9LILI</name>
<evidence type="ECO:0000256" key="5">
    <source>
        <dbReference type="ARBA" id="ARBA00022840"/>
    </source>
</evidence>
<dbReference type="PROSITE" id="PS00108">
    <property type="entry name" value="PROTEIN_KINASE_ST"/>
    <property type="match status" value="1"/>
</dbReference>
<accession>A0A9E7GFI8</accession>